<evidence type="ECO:0000256" key="4">
    <source>
        <dbReference type="ARBA" id="ARBA00022741"/>
    </source>
</evidence>
<dbReference type="GO" id="GO:0000166">
    <property type="term" value="F:nucleotide binding"/>
    <property type="evidence" value="ECO:0007669"/>
    <property type="project" value="UniProtKB-KW"/>
</dbReference>
<organism evidence="7">
    <name type="scientific">Culex tritaeniorhynchus partitivirus</name>
    <dbReference type="NCBI Taxonomy" id="2686048"/>
    <lineage>
        <taxon>Viruses</taxon>
        <taxon>Riboviria</taxon>
        <taxon>Orthornavirae</taxon>
        <taxon>Pisuviricota</taxon>
        <taxon>Duplopiviricetes</taxon>
        <taxon>Durnavirales</taxon>
        <taxon>Partitiviridae</taxon>
    </lineage>
</organism>
<dbReference type="Gene3D" id="3.30.70.270">
    <property type="match status" value="1"/>
</dbReference>
<evidence type="ECO:0000259" key="6">
    <source>
        <dbReference type="PROSITE" id="PS50507"/>
    </source>
</evidence>
<keyword evidence="1 7" id="KW-0696">RNA-directed RNA polymerase</keyword>
<evidence type="ECO:0000256" key="2">
    <source>
        <dbReference type="ARBA" id="ARBA00022679"/>
    </source>
</evidence>
<dbReference type="GO" id="GO:0003968">
    <property type="term" value="F:RNA-directed RNA polymerase activity"/>
    <property type="evidence" value="ECO:0007669"/>
    <property type="project" value="UniProtKB-KW"/>
</dbReference>
<dbReference type="InterPro" id="IPR043128">
    <property type="entry name" value="Rev_trsase/Diguanyl_cyclase"/>
</dbReference>
<dbReference type="EMBL" id="LC514402">
    <property type="protein sequence ID" value="BBQ05106.1"/>
    <property type="molecule type" value="Genomic_RNA"/>
</dbReference>
<keyword evidence="3" id="KW-0548">Nucleotidyltransferase</keyword>
<keyword evidence="2" id="KW-0808">Transferase</keyword>
<protein>
    <submittedName>
        <fullName evidence="7">RNA-dependent RNA polymerase</fullName>
    </submittedName>
</protein>
<feature type="domain" description="RdRp catalytic" evidence="6">
    <location>
        <begin position="273"/>
        <end position="392"/>
    </location>
</feature>
<accession>A0A6F8PZC6</accession>
<keyword evidence="5" id="KW-0693">Viral RNA replication</keyword>
<dbReference type="GO" id="GO:0006351">
    <property type="term" value="P:DNA-templated transcription"/>
    <property type="evidence" value="ECO:0007669"/>
    <property type="project" value="InterPro"/>
</dbReference>
<keyword evidence="4" id="KW-0547">Nucleotide-binding</keyword>
<evidence type="ECO:0000256" key="5">
    <source>
        <dbReference type="ARBA" id="ARBA00022953"/>
    </source>
</evidence>
<evidence type="ECO:0000256" key="3">
    <source>
        <dbReference type="ARBA" id="ARBA00022695"/>
    </source>
</evidence>
<dbReference type="Pfam" id="PF00680">
    <property type="entry name" value="RdRP_1"/>
    <property type="match status" value="1"/>
</dbReference>
<sequence>MALLDFKLTPAETFGRAHVYLTDVKYRPPLPFVSKYGGSPPSNITILPEAHKGFSYDMSLPYVDFKAVRACYEGGAADLATRVLRTTRRSHITTDHLYDSVLNYGSPSPPRVTDSVYQRCLEELKEQFDVNTKLEPLSLREAADKIPQNTSPGLPWIQMYPSAKKGEILSKHFDSIADDWKAVENGARKYPLPDCAAFGRSHIGSAETNKVRAVWVVPLTVVAAEARFALPVIDLLTSQTIGHNTAYGCEMMKGGMKWVNDQALWAKNKDPGAKYLMTDYSSFDANVPAWMIRDCFAILRQKFNLTAAEANVFRKCVSYFINTPIQFADKRRILKNHGVPSGSMWTNIIDTMVNFLQTRYCIYTLTRAAPLFDVYFGDDGLIALPGHAIINLEDISATAMEKFGAVVNTKKSYWTNRPRNIHFLGYYNANGSCYKKPEGLVASFLYPQHMQDDWAYTLARGLGVLLASAGDRTIYKIVRQAYIMARRVDGAVEKGFELVSTHPRMVRHLRQMGAEVDNLSTQLFESAEMSIPAENCRKLELNIMLVK</sequence>
<proteinExistence type="predicted"/>
<name>A0A6F8PZC6_9VIRU</name>
<dbReference type="GO" id="GO:0039694">
    <property type="term" value="P:viral RNA genome replication"/>
    <property type="evidence" value="ECO:0007669"/>
    <property type="project" value="InterPro"/>
</dbReference>
<evidence type="ECO:0000256" key="1">
    <source>
        <dbReference type="ARBA" id="ARBA00022484"/>
    </source>
</evidence>
<dbReference type="InterPro" id="IPR007094">
    <property type="entry name" value="RNA-dir_pol_PSvirus"/>
</dbReference>
<dbReference type="PROSITE" id="PS50507">
    <property type="entry name" value="RDRP_SSRNA_POS"/>
    <property type="match status" value="1"/>
</dbReference>
<dbReference type="GO" id="GO:0003723">
    <property type="term" value="F:RNA binding"/>
    <property type="evidence" value="ECO:0007669"/>
    <property type="project" value="InterPro"/>
</dbReference>
<reference evidence="7" key="1">
    <citation type="journal article" date="2020" name="Viruses">
        <title>Deciphering the Virome of Culex vishnui Subgroup Mosquitoes, the Major Vectors of Japanese Encephalitis, in Japan.</title>
        <authorList>
            <person name="Faizah A.N."/>
            <person name="Kobayashi D."/>
            <person name="Isawa H."/>
            <person name="Amoa-Bosompem M."/>
            <person name="Murota K."/>
            <person name="Higa Y."/>
            <person name="Futami K."/>
            <person name="Shimada S."/>
            <person name="Kim K.S."/>
            <person name="Itokawa K."/>
            <person name="Watanabe M."/>
            <person name="Tsuda Y."/>
            <person name="Minakawa N."/>
            <person name="Miura K."/>
            <person name="Hirayama K."/>
            <person name="Sawabe K."/>
        </authorList>
    </citation>
    <scope>NUCLEOTIDE SEQUENCE</scope>
    <source>
        <strain evidence="7">17CxITNGK-Ctr</strain>
    </source>
</reference>
<evidence type="ECO:0000313" key="7">
    <source>
        <dbReference type="EMBL" id="BBQ05106.1"/>
    </source>
</evidence>
<dbReference type="SUPFAM" id="SSF56672">
    <property type="entry name" value="DNA/RNA polymerases"/>
    <property type="match status" value="1"/>
</dbReference>
<dbReference type="InterPro" id="IPR043502">
    <property type="entry name" value="DNA/RNA_pol_sf"/>
</dbReference>
<dbReference type="InterPro" id="IPR001205">
    <property type="entry name" value="RNA-dir_pol_C"/>
</dbReference>